<evidence type="ECO:0000256" key="1">
    <source>
        <dbReference type="ARBA" id="ARBA00004141"/>
    </source>
</evidence>
<keyword evidence="8" id="KW-1185">Reference proteome</keyword>
<feature type="region of interest" description="Disordered" evidence="5">
    <location>
        <begin position="1"/>
        <end position="45"/>
    </location>
</feature>
<evidence type="ECO:0000313" key="7">
    <source>
        <dbReference type="EMBL" id="KAF8003515.1"/>
    </source>
</evidence>
<feature type="transmembrane region" description="Helical" evidence="6">
    <location>
        <begin position="92"/>
        <end position="110"/>
    </location>
</feature>
<reference evidence="7" key="1">
    <citation type="submission" date="2020-10" db="EMBL/GenBank/DDBJ databases">
        <title>The Whole-Genome Sequence of Metschnikowia persimmonesis, a Novel Endophytic Yeast Species Isolated from Medicinal Plant Diospyros kaki Thumb.</title>
        <authorList>
            <person name="Rahmat E."/>
            <person name="Kang Y."/>
        </authorList>
    </citation>
    <scope>NUCLEOTIDE SEQUENCE</scope>
    <source>
        <strain evidence="7">KIOM G15050</strain>
    </source>
</reference>
<gene>
    <name evidence="7" type="ORF">HF325_002760</name>
</gene>
<evidence type="ECO:0000313" key="8">
    <source>
        <dbReference type="Proteomes" id="UP000649328"/>
    </source>
</evidence>
<feature type="transmembrane region" description="Helical" evidence="6">
    <location>
        <begin position="203"/>
        <end position="219"/>
    </location>
</feature>
<dbReference type="GO" id="GO:0016020">
    <property type="term" value="C:membrane"/>
    <property type="evidence" value="ECO:0007669"/>
    <property type="project" value="UniProtKB-SubCell"/>
</dbReference>
<sequence>MSNPHITSSSKPELLEQKKRSSPDSSQKNGPITNDTVEPKHRKRRLVKKHAGPSNLKYTVWLTGHVLSVVFGLVTFTWQILWLKNVYYINSISYRLSLIGSVLALGSTMSKKYGLNYLPPFSTLLAQQNFQYLVLALIWCFTFKSIFKVIPTFIISVLQLSLNKKIDVVLKQSEFLASIIAFDELFLILYLLLRTLLFRYTSGYQLVIVLVFMWLRVLFDKDTANLIGYVVEKADGRMSGVKNEKVQKAWRKVKHFLSEKQQHGIFSDGQIED</sequence>
<comment type="subcellular location">
    <subcellularLocation>
        <location evidence="1">Membrane</location>
        <topology evidence="1">Multi-pass membrane protein</topology>
    </subcellularLocation>
</comment>
<evidence type="ECO:0000256" key="5">
    <source>
        <dbReference type="SAM" id="MobiDB-lite"/>
    </source>
</evidence>
<dbReference type="OrthoDB" id="5581259at2759"/>
<accession>A0A8H7GTL0</accession>
<comment type="caution">
    <text evidence="7">The sequence shown here is derived from an EMBL/GenBank/DDBJ whole genome shotgun (WGS) entry which is preliminary data.</text>
</comment>
<feature type="transmembrane region" description="Helical" evidence="6">
    <location>
        <begin position="175"/>
        <end position="197"/>
    </location>
</feature>
<feature type="transmembrane region" description="Helical" evidence="6">
    <location>
        <begin position="58"/>
        <end position="80"/>
    </location>
</feature>
<evidence type="ECO:0000256" key="2">
    <source>
        <dbReference type="ARBA" id="ARBA00022692"/>
    </source>
</evidence>
<dbReference type="GO" id="GO:0061024">
    <property type="term" value="P:membrane organization"/>
    <property type="evidence" value="ECO:0007669"/>
    <property type="project" value="TreeGrafter"/>
</dbReference>
<name>A0A8H7GTL0_9ASCO</name>
<feature type="compositionally biased region" description="Polar residues" evidence="5">
    <location>
        <begin position="1"/>
        <end position="11"/>
    </location>
</feature>
<feature type="compositionally biased region" description="Basic and acidic residues" evidence="5">
    <location>
        <begin position="13"/>
        <end position="22"/>
    </location>
</feature>
<dbReference type="GO" id="GO:0005783">
    <property type="term" value="C:endoplasmic reticulum"/>
    <property type="evidence" value="ECO:0007669"/>
    <property type="project" value="TreeGrafter"/>
</dbReference>
<proteinExistence type="predicted"/>
<dbReference type="InterPro" id="IPR051645">
    <property type="entry name" value="PER33/POM33_regulator"/>
</dbReference>
<dbReference type="EMBL" id="JACBPP010000003">
    <property type="protein sequence ID" value="KAF8003515.1"/>
    <property type="molecule type" value="Genomic_DNA"/>
</dbReference>
<dbReference type="AlphaFoldDB" id="A0A8H7GTL0"/>
<feature type="compositionally biased region" description="Polar residues" evidence="5">
    <location>
        <begin position="23"/>
        <end position="36"/>
    </location>
</feature>
<evidence type="ECO:0000256" key="6">
    <source>
        <dbReference type="SAM" id="Phobius"/>
    </source>
</evidence>
<keyword evidence="3 6" id="KW-1133">Transmembrane helix</keyword>
<organism evidence="7 8">
    <name type="scientific">Metschnikowia pulcherrima</name>
    <dbReference type="NCBI Taxonomy" id="27326"/>
    <lineage>
        <taxon>Eukaryota</taxon>
        <taxon>Fungi</taxon>
        <taxon>Dikarya</taxon>
        <taxon>Ascomycota</taxon>
        <taxon>Saccharomycotina</taxon>
        <taxon>Pichiomycetes</taxon>
        <taxon>Metschnikowiaceae</taxon>
        <taxon>Metschnikowia</taxon>
    </lineage>
</organism>
<feature type="transmembrane region" description="Helical" evidence="6">
    <location>
        <begin position="130"/>
        <end position="154"/>
    </location>
</feature>
<protein>
    <submittedName>
        <fullName evidence="7">Uncharacterized protein</fullName>
    </submittedName>
</protein>
<keyword evidence="4 6" id="KW-0472">Membrane</keyword>
<evidence type="ECO:0000256" key="4">
    <source>
        <dbReference type="ARBA" id="ARBA00023136"/>
    </source>
</evidence>
<dbReference type="PANTHER" id="PTHR12703:SF3">
    <property type="entry name" value="ABR032WP"/>
    <property type="match status" value="1"/>
</dbReference>
<dbReference type="Proteomes" id="UP000649328">
    <property type="component" value="Unassembled WGS sequence"/>
</dbReference>
<evidence type="ECO:0000256" key="3">
    <source>
        <dbReference type="ARBA" id="ARBA00022989"/>
    </source>
</evidence>
<dbReference type="PANTHER" id="PTHR12703">
    <property type="entry name" value="TRANSMEMBRANE PROTEIN 33"/>
    <property type="match status" value="1"/>
</dbReference>
<dbReference type="GO" id="GO:0071786">
    <property type="term" value="P:endoplasmic reticulum tubular network organization"/>
    <property type="evidence" value="ECO:0007669"/>
    <property type="project" value="TreeGrafter"/>
</dbReference>
<keyword evidence="2 6" id="KW-0812">Transmembrane</keyword>